<protein>
    <recommendedName>
        <fullName evidence="5">PAS domain S-box protein</fullName>
    </recommendedName>
</protein>
<feature type="non-terminal residue" evidence="4">
    <location>
        <position position="280"/>
    </location>
</feature>
<dbReference type="InterPro" id="IPR000700">
    <property type="entry name" value="PAS-assoc_C"/>
</dbReference>
<dbReference type="InterPro" id="IPR013767">
    <property type="entry name" value="PAS_fold"/>
</dbReference>
<dbReference type="Pfam" id="PF13426">
    <property type="entry name" value="PAS_9"/>
    <property type="match status" value="1"/>
</dbReference>
<dbReference type="InterPro" id="IPR035965">
    <property type="entry name" value="PAS-like_dom_sf"/>
</dbReference>
<gene>
    <name evidence="4" type="ORF">S01H1_26932</name>
</gene>
<sequence length="280" mass="31485">FPVEIGKQTLVLGIGRDITERKRAEEALRESEERLKILFEFAPDAYYLNDLQGKFVDGNKAAEEITGYTREELIGKNMLELKLLPPEQIAKAAAALARHAHGKHAGPNEFALNRKDGSQVPVEIRAFPVEIKGQTLVLGIARDISERKRAEEEMRESEERYRNLFDSTHDMVQSVAPDGRLVFVNQVWLETLGYTEADLPSLNLFDIIHPESLSHCQELFSRVMAGESLDHVEATFVAKDGRPTVVEGHVTPRLAGGGVVATHGFFRDITERKRAEEERK</sequence>
<reference evidence="4" key="1">
    <citation type="journal article" date="2014" name="Front. Microbiol.">
        <title>High frequency of phylogenetically diverse reductive dehalogenase-homologous genes in deep subseafloor sedimentary metagenomes.</title>
        <authorList>
            <person name="Kawai M."/>
            <person name="Futagami T."/>
            <person name="Toyoda A."/>
            <person name="Takaki Y."/>
            <person name="Nishi S."/>
            <person name="Hori S."/>
            <person name="Arai W."/>
            <person name="Tsubouchi T."/>
            <person name="Morono Y."/>
            <person name="Uchiyama I."/>
            <person name="Ito T."/>
            <person name="Fujiyama A."/>
            <person name="Inagaki F."/>
            <person name="Takami H."/>
        </authorList>
    </citation>
    <scope>NUCLEOTIDE SEQUENCE</scope>
    <source>
        <strain evidence="4">Expedition CK06-06</strain>
    </source>
</reference>
<dbReference type="CDD" id="cd00130">
    <property type="entry name" value="PAS"/>
    <property type="match status" value="2"/>
</dbReference>
<dbReference type="InterPro" id="IPR001610">
    <property type="entry name" value="PAC"/>
</dbReference>
<dbReference type="InterPro" id="IPR000014">
    <property type="entry name" value="PAS"/>
</dbReference>
<feature type="domain" description="PAC" evidence="3">
    <location>
        <begin position="106"/>
        <end position="156"/>
    </location>
</feature>
<dbReference type="EMBL" id="BARS01016363">
    <property type="protein sequence ID" value="GAF86724.1"/>
    <property type="molecule type" value="Genomic_DNA"/>
</dbReference>
<dbReference type="SUPFAM" id="SSF55785">
    <property type="entry name" value="PYP-like sensor domain (PAS domain)"/>
    <property type="match status" value="2"/>
</dbReference>
<dbReference type="PANTHER" id="PTHR44757:SF2">
    <property type="entry name" value="BIOFILM ARCHITECTURE MAINTENANCE PROTEIN MBAA"/>
    <property type="match status" value="1"/>
</dbReference>
<dbReference type="InterPro" id="IPR052155">
    <property type="entry name" value="Biofilm_reg_signaling"/>
</dbReference>
<feature type="domain" description="PAC" evidence="3">
    <location>
        <begin position="1"/>
        <end position="30"/>
    </location>
</feature>
<evidence type="ECO:0008006" key="5">
    <source>
        <dbReference type="Google" id="ProtNLM"/>
    </source>
</evidence>
<dbReference type="SMART" id="SM00086">
    <property type="entry name" value="PAC"/>
    <property type="match status" value="2"/>
</dbReference>
<dbReference type="PANTHER" id="PTHR44757">
    <property type="entry name" value="DIGUANYLATE CYCLASE DGCP"/>
    <property type="match status" value="1"/>
</dbReference>
<feature type="domain" description="PAS" evidence="2">
    <location>
        <begin position="157"/>
        <end position="227"/>
    </location>
</feature>
<accession>X0T0F5</accession>
<dbReference type="NCBIfam" id="TIGR00229">
    <property type="entry name" value="sensory_box"/>
    <property type="match status" value="2"/>
</dbReference>
<evidence type="ECO:0000313" key="4">
    <source>
        <dbReference type="EMBL" id="GAF86724.1"/>
    </source>
</evidence>
<organism evidence="4">
    <name type="scientific">marine sediment metagenome</name>
    <dbReference type="NCBI Taxonomy" id="412755"/>
    <lineage>
        <taxon>unclassified sequences</taxon>
        <taxon>metagenomes</taxon>
        <taxon>ecological metagenomes</taxon>
    </lineage>
</organism>
<dbReference type="PROSITE" id="PS50112">
    <property type="entry name" value="PAS"/>
    <property type="match status" value="2"/>
</dbReference>
<feature type="domain" description="PAS" evidence="2">
    <location>
        <begin position="31"/>
        <end position="103"/>
    </location>
</feature>
<comment type="caution">
    <text evidence="4">The sequence shown here is derived from an EMBL/GenBank/DDBJ whole genome shotgun (WGS) entry which is preliminary data.</text>
</comment>
<dbReference type="PROSITE" id="PS50113">
    <property type="entry name" value="PAC"/>
    <property type="match status" value="3"/>
</dbReference>
<feature type="non-terminal residue" evidence="4">
    <location>
        <position position="1"/>
    </location>
</feature>
<proteinExistence type="predicted"/>
<name>X0T0F5_9ZZZZ</name>
<evidence type="ECO:0000259" key="2">
    <source>
        <dbReference type="PROSITE" id="PS50112"/>
    </source>
</evidence>
<dbReference type="Gene3D" id="3.30.450.20">
    <property type="entry name" value="PAS domain"/>
    <property type="match status" value="3"/>
</dbReference>
<dbReference type="SMART" id="SM00091">
    <property type="entry name" value="PAS"/>
    <property type="match status" value="2"/>
</dbReference>
<keyword evidence="1" id="KW-0175">Coiled coil</keyword>
<evidence type="ECO:0000256" key="1">
    <source>
        <dbReference type="SAM" id="Coils"/>
    </source>
</evidence>
<feature type="domain" description="PAC" evidence="3">
    <location>
        <begin position="230"/>
        <end position="280"/>
    </location>
</feature>
<evidence type="ECO:0000259" key="3">
    <source>
        <dbReference type="PROSITE" id="PS50113"/>
    </source>
</evidence>
<dbReference type="GO" id="GO:0006355">
    <property type="term" value="P:regulation of DNA-templated transcription"/>
    <property type="evidence" value="ECO:0007669"/>
    <property type="project" value="InterPro"/>
</dbReference>
<dbReference type="Pfam" id="PF00989">
    <property type="entry name" value="PAS"/>
    <property type="match status" value="1"/>
</dbReference>
<dbReference type="AlphaFoldDB" id="X0T0F5"/>
<feature type="coiled-coil region" evidence="1">
    <location>
        <begin position="140"/>
        <end position="167"/>
    </location>
</feature>